<reference evidence="1 2" key="1">
    <citation type="submission" date="2014-06" db="EMBL/GenBank/DDBJ databases">
        <title>Genome characterization of distinct group I Clostridium botulinum lineages.</title>
        <authorList>
            <person name="Giordani F."/>
            <person name="Anselmo A."/>
            <person name="Fillo S."/>
            <person name="Palozzi A.M."/>
            <person name="Fortunato A."/>
            <person name="Gentile B."/>
            <person name="Ciammaruconi A."/>
            <person name="Anniballi F."/>
            <person name="De Medici D."/>
            <person name="Lista F."/>
        </authorList>
    </citation>
    <scope>NUCLEOTIDE SEQUENCE [LARGE SCALE GENOMIC DNA]</scope>
    <source>
        <strain evidence="1 2">B2 450</strain>
        <plasmid evidence="1">p_B2_450</plasmid>
    </source>
</reference>
<dbReference type="Proteomes" id="UP000032250">
    <property type="component" value="Unassembled WGS sequence"/>
</dbReference>
<dbReference type="AlphaFoldDB" id="A0A0D1BN06"/>
<geneLocation type="plasmid" evidence="1">
    <name>p_B2_450</name>
</geneLocation>
<comment type="caution">
    <text evidence="1">The sequence shown here is derived from an EMBL/GenBank/DDBJ whole genome shotgun (WGS) entry which is preliminary data.</text>
</comment>
<protein>
    <submittedName>
        <fullName evidence="1">Uncharacterized protein</fullName>
    </submittedName>
</protein>
<dbReference type="Pfam" id="PF24203">
    <property type="entry name" value="Phage_ProQ_C_like"/>
    <property type="match status" value="1"/>
</dbReference>
<dbReference type="InterPro" id="IPR056982">
    <property type="entry name" value="Phage_ProQ_C-like"/>
</dbReference>
<evidence type="ECO:0000313" key="1">
    <source>
        <dbReference type="EMBL" id="KIS21635.1"/>
    </source>
</evidence>
<name>A0A0D1BN06_CLOBO</name>
<evidence type="ECO:0000313" key="2">
    <source>
        <dbReference type="Proteomes" id="UP000032250"/>
    </source>
</evidence>
<accession>A0A0D1BN06</accession>
<organism evidence="1 2">
    <name type="scientific">Clostridium botulinum B2 450</name>
    <dbReference type="NCBI Taxonomy" id="1379739"/>
    <lineage>
        <taxon>Bacteria</taxon>
        <taxon>Bacillati</taxon>
        <taxon>Bacillota</taxon>
        <taxon>Clostridia</taxon>
        <taxon>Eubacteriales</taxon>
        <taxon>Clostridiaceae</taxon>
        <taxon>Clostridium</taxon>
    </lineage>
</organism>
<dbReference type="PATRIC" id="fig|1379739.3.peg.131"/>
<dbReference type="HOGENOM" id="CLU_2245200_0_0_9"/>
<dbReference type="EMBL" id="JXSU01000010">
    <property type="protein sequence ID" value="KIS21635.1"/>
    <property type="molecule type" value="Genomic_DNA"/>
</dbReference>
<keyword evidence="1" id="KW-0614">Plasmid</keyword>
<gene>
    <name evidence="1" type="ORF">N495_19745</name>
</gene>
<sequence length="105" mass="12587">MEIRKGQKVWVCIYQGRTSKIEETIIEAVGRRYITVEACKKKRFFKNTLREVNGAGESSFIILDIEKYKKDKYYDNLVDKLKKFTWNAIKREDLDKITEIIRNYI</sequence>
<proteinExistence type="predicted"/>
<dbReference type="RefSeq" id="WP_043032716.1">
    <property type="nucleotide sequence ID" value="NZ_JXSU01000010.1"/>
</dbReference>